<sequence length="56" mass="6143">MSMAKIDNSKHKATLLAPNLTQAQVRLKVGFSNQPMGTLISGTYRDTFVLMFEAGL</sequence>
<accession>E3BJU2</accession>
<organism evidence="1 2">
    <name type="scientific">Vibrio caribbeanicus ATCC BAA-2122</name>
    <dbReference type="NCBI Taxonomy" id="796620"/>
    <lineage>
        <taxon>Bacteria</taxon>
        <taxon>Pseudomonadati</taxon>
        <taxon>Pseudomonadota</taxon>
        <taxon>Gammaproteobacteria</taxon>
        <taxon>Vibrionales</taxon>
        <taxon>Vibrionaceae</taxon>
        <taxon>Vibrio</taxon>
    </lineage>
</organism>
<comment type="caution">
    <text evidence="1">The sequence shown here is derived from an EMBL/GenBank/DDBJ whole genome shotgun (WGS) entry which is preliminary data.</text>
</comment>
<name>E3BJU2_9VIBR</name>
<proteinExistence type="predicted"/>
<reference evidence="1 2" key="1">
    <citation type="journal article" date="2012" name="Int. J. Syst. Evol. Microbiol.">
        <title>Vibrio caribbeanicus sp. nov., isolated from the marine sponge Scleritoderma cyanea.</title>
        <authorList>
            <person name="Hoffmann M."/>
            <person name="Monday S.R."/>
            <person name="Allard M.W."/>
            <person name="Strain E.A."/>
            <person name="Whittaker P."/>
            <person name="Naum M."/>
            <person name="McCarthy P.J."/>
            <person name="Lopez J.V."/>
            <person name="Fischer M."/>
            <person name="Brown E.W."/>
        </authorList>
    </citation>
    <scope>NUCLEOTIDE SEQUENCE [LARGE SCALE GENOMIC DNA]</scope>
    <source>
        <strain evidence="1 2">ATCC BAA-2122</strain>
    </source>
</reference>
<keyword evidence="2" id="KW-1185">Reference proteome</keyword>
<dbReference type="EMBL" id="AEIU01000069">
    <property type="protein sequence ID" value="EFP96861.1"/>
    <property type="molecule type" value="Genomic_DNA"/>
</dbReference>
<dbReference type="AlphaFoldDB" id="E3BJU2"/>
<evidence type="ECO:0000313" key="1">
    <source>
        <dbReference type="EMBL" id="EFP96861.1"/>
    </source>
</evidence>
<dbReference type="Proteomes" id="UP000002943">
    <property type="component" value="Unassembled WGS sequence"/>
</dbReference>
<gene>
    <name evidence="1" type="ORF">VIBC2010_07824</name>
</gene>
<evidence type="ECO:0000313" key="2">
    <source>
        <dbReference type="Proteomes" id="UP000002943"/>
    </source>
</evidence>
<protein>
    <submittedName>
        <fullName evidence="1">Uncharacterized protein</fullName>
    </submittedName>
</protein>